<dbReference type="Proteomes" id="UP000288805">
    <property type="component" value="Unassembled WGS sequence"/>
</dbReference>
<dbReference type="InterPro" id="IPR032675">
    <property type="entry name" value="LRR_dom_sf"/>
</dbReference>
<dbReference type="SUPFAM" id="SSF52058">
    <property type="entry name" value="L domain-like"/>
    <property type="match status" value="1"/>
</dbReference>
<evidence type="ECO:0000256" key="2">
    <source>
        <dbReference type="ARBA" id="ARBA00022729"/>
    </source>
</evidence>
<proteinExistence type="predicted"/>
<dbReference type="Pfam" id="PF00560">
    <property type="entry name" value="LRR_1"/>
    <property type="match status" value="2"/>
</dbReference>
<comment type="caution">
    <text evidence="6">The sequence shown here is derived from an EMBL/GenBank/DDBJ whole genome shotgun (WGS) entry which is preliminary data.</text>
</comment>
<dbReference type="InterPro" id="IPR001611">
    <property type="entry name" value="Leu-rich_rpt"/>
</dbReference>
<feature type="chain" id="PRO_5018993379" evidence="4">
    <location>
        <begin position="22"/>
        <end position="198"/>
    </location>
</feature>
<keyword evidence="3" id="KW-0677">Repeat</keyword>
<reference evidence="6 7" key="1">
    <citation type="journal article" date="2018" name="PLoS Genet.">
        <title>Population sequencing reveals clonal diversity and ancestral inbreeding in the grapevine cultivar Chardonnay.</title>
        <authorList>
            <person name="Roach M.J."/>
            <person name="Johnson D.L."/>
            <person name="Bohlmann J."/>
            <person name="van Vuuren H.J."/>
            <person name="Jones S.J."/>
            <person name="Pretorius I.S."/>
            <person name="Schmidt S.A."/>
            <person name="Borneman A.R."/>
        </authorList>
    </citation>
    <scope>NUCLEOTIDE SEQUENCE [LARGE SCALE GENOMIC DNA]</scope>
    <source>
        <strain evidence="7">cv. Chardonnay</strain>
        <tissue evidence="6">Leaf</tissue>
    </source>
</reference>
<feature type="domain" description="Leucine-rich repeat-containing N-terminal plant-type" evidence="5">
    <location>
        <begin position="23"/>
        <end position="61"/>
    </location>
</feature>
<dbReference type="InterPro" id="IPR013210">
    <property type="entry name" value="LRR_N_plant-typ"/>
</dbReference>
<keyword evidence="1" id="KW-0433">Leucine-rich repeat</keyword>
<dbReference type="EMBL" id="QGNW01000220">
    <property type="protein sequence ID" value="RVW84113.1"/>
    <property type="molecule type" value="Genomic_DNA"/>
</dbReference>
<dbReference type="FunFam" id="3.80.10.10:FF:000024">
    <property type="entry name" value="Somatic embryogenesis receptor kinase 1"/>
    <property type="match status" value="1"/>
</dbReference>
<evidence type="ECO:0000256" key="3">
    <source>
        <dbReference type="ARBA" id="ARBA00022737"/>
    </source>
</evidence>
<dbReference type="Gene3D" id="3.80.10.10">
    <property type="entry name" value="Ribonuclease Inhibitor"/>
    <property type="match status" value="1"/>
</dbReference>
<accession>A0A438HI20</accession>
<evidence type="ECO:0000256" key="4">
    <source>
        <dbReference type="SAM" id="SignalP"/>
    </source>
</evidence>
<name>A0A438HI20_VITVI</name>
<gene>
    <name evidence="6" type="primary">LRR1_8</name>
    <name evidence="6" type="ORF">CK203_040534</name>
</gene>
<evidence type="ECO:0000313" key="7">
    <source>
        <dbReference type="Proteomes" id="UP000288805"/>
    </source>
</evidence>
<dbReference type="AlphaFoldDB" id="A0A438HI20"/>
<protein>
    <submittedName>
        <fullName evidence="6">Leucine-rich repeat protein 1</fullName>
    </submittedName>
</protein>
<organism evidence="6 7">
    <name type="scientific">Vitis vinifera</name>
    <name type="common">Grape</name>
    <dbReference type="NCBI Taxonomy" id="29760"/>
    <lineage>
        <taxon>Eukaryota</taxon>
        <taxon>Viridiplantae</taxon>
        <taxon>Streptophyta</taxon>
        <taxon>Embryophyta</taxon>
        <taxon>Tracheophyta</taxon>
        <taxon>Spermatophyta</taxon>
        <taxon>Magnoliopsida</taxon>
        <taxon>eudicotyledons</taxon>
        <taxon>Gunneridae</taxon>
        <taxon>Pentapetalae</taxon>
        <taxon>rosids</taxon>
        <taxon>Vitales</taxon>
        <taxon>Vitaceae</taxon>
        <taxon>Viteae</taxon>
        <taxon>Vitis</taxon>
    </lineage>
</organism>
<evidence type="ECO:0000313" key="6">
    <source>
        <dbReference type="EMBL" id="RVW84113.1"/>
    </source>
</evidence>
<evidence type="ECO:0000256" key="1">
    <source>
        <dbReference type="ARBA" id="ARBA00022614"/>
    </source>
</evidence>
<dbReference type="Pfam" id="PF08263">
    <property type="entry name" value="LRRNT_2"/>
    <property type="match status" value="1"/>
</dbReference>
<evidence type="ECO:0000259" key="5">
    <source>
        <dbReference type="Pfam" id="PF08263"/>
    </source>
</evidence>
<dbReference type="PANTHER" id="PTHR47988">
    <property type="entry name" value="SOMATIC EMBRYOGENESIS RECEPTOR KINASE 1"/>
    <property type="match status" value="1"/>
</dbReference>
<keyword evidence="2 4" id="KW-0732">Signal</keyword>
<feature type="signal peptide" evidence="4">
    <location>
        <begin position="1"/>
        <end position="21"/>
    </location>
</feature>
<sequence>MGSPSLRFLFLAVLAFVTVDCSYEGDALYAWKIKLEDPNNVLKSWDPSLANPCTWSHVTCNSNNNVTRVDLVNAGLSGPLIPDLGNLTFLQYFEVFENKINGSIPSEIGKLLKLVSLDLKYNHLSGFIPESLGNLTSLRFMRLNHNNLTGTVPKEIFQLIGSGNLWTLDLSDNDLNGTVQATNPIGFAITTVIQDPKA</sequence>